<evidence type="ECO:0000313" key="5">
    <source>
        <dbReference type="EMBL" id="MBB2176110.1"/>
    </source>
</evidence>
<dbReference type="InterPro" id="IPR051157">
    <property type="entry name" value="PDH/Transketolase"/>
</dbReference>
<dbReference type="PANTHER" id="PTHR43825:SF1">
    <property type="entry name" value="TRANSKETOLASE-LIKE PYRIMIDINE-BINDING DOMAIN-CONTAINING PROTEIN"/>
    <property type="match status" value="1"/>
</dbReference>
<dbReference type="Pfam" id="PF02779">
    <property type="entry name" value="Transket_pyr"/>
    <property type="match status" value="1"/>
</dbReference>
<gene>
    <name evidence="5" type="ORF">HLH21_09225</name>
</gene>
<name>A0A7W4J7H0_9PROT</name>
<dbReference type="SMART" id="SM00861">
    <property type="entry name" value="Transket_pyr"/>
    <property type="match status" value="1"/>
</dbReference>
<dbReference type="SUPFAM" id="SSF52922">
    <property type="entry name" value="TK C-terminal domain-like"/>
    <property type="match status" value="1"/>
</dbReference>
<dbReference type="EMBL" id="JABEQH010000011">
    <property type="protein sequence ID" value="MBB2176110.1"/>
    <property type="molecule type" value="Genomic_DNA"/>
</dbReference>
<dbReference type="Gene3D" id="3.40.50.920">
    <property type="match status" value="1"/>
</dbReference>
<evidence type="ECO:0000256" key="3">
    <source>
        <dbReference type="ARBA" id="ARBA00023052"/>
    </source>
</evidence>
<dbReference type="CDD" id="cd07033">
    <property type="entry name" value="TPP_PYR_DXS_TK_like"/>
    <property type="match status" value="1"/>
</dbReference>
<comment type="caution">
    <text evidence="5">The sequence shown here is derived from an EMBL/GenBank/DDBJ whole genome shotgun (WGS) entry which is preliminary data.</text>
</comment>
<protein>
    <submittedName>
        <fullName evidence="5">Transketolase</fullName>
    </submittedName>
</protein>
<reference evidence="5 6" key="1">
    <citation type="submission" date="2020-04" db="EMBL/GenBank/DDBJ databases">
        <title>Description of novel Gluconacetobacter.</title>
        <authorList>
            <person name="Sombolestani A."/>
        </authorList>
    </citation>
    <scope>NUCLEOTIDE SEQUENCE [LARGE SCALE GENOMIC DNA]</scope>
    <source>
        <strain evidence="5 6">LMG 21312</strain>
    </source>
</reference>
<dbReference type="RefSeq" id="WP_182943473.1">
    <property type="nucleotide sequence ID" value="NZ_JABEQH010000011.1"/>
</dbReference>
<proteinExistence type="inferred from homology"/>
<feature type="domain" description="Transketolase-like pyrimidine-binding" evidence="4">
    <location>
        <begin position="1"/>
        <end position="163"/>
    </location>
</feature>
<evidence type="ECO:0000256" key="1">
    <source>
        <dbReference type="ARBA" id="ARBA00001964"/>
    </source>
</evidence>
<dbReference type="Gene3D" id="3.40.50.970">
    <property type="match status" value="1"/>
</dbReference>
<evidence type="ECO:0000256" key="2">
    <source>
        <dbReference type="ARBA" id="ARBA00007131"/>
    </source>
</evidence>
<dbReference type="SUPFAM" id="SSF52518">
    <property type="entry name" value="Thiamin diphosphate-binding fold (THDP-binding)"/>
    <property type="match status" value="1"/>
</dbReference>
<evidence type="ECO:0000313" key="6">
    <source>
        <dbReference type="Proteomes" id="UP000561066"/>
    </source>
</evidence>
<dbReference type="AlphaFoldDB" id="A0A7W4J7H0"/>
<organism evidence="5 6">
    <name type="scientific">Gluconacetobacter johannae</name>
    <dbReference type="NCBI Taxonomy" id="112140"/>
    <lineage>
        <taxon>Bacteria</taxon>
        <taxon>Pseudomonadati</taxon>
        <taxon>Pseudomonadota</taxon>
        <taxon>Alphaproteobacteria</taxon>
        <taxon>Acetobacterales</taxon>
        <taxon>Acetobacteraceae</taxon>
        <taxon>Gluconacetobacter</taxon>
    </lineage>
</organism>
<comment type="similarity">
    <text evidence="2">Belongs to the transketolase family.</text>
</comment>
<dbReference type="Pfam" id="PF02780">
    <property type="entry name" value="Transketolase_C"/>
    <property type="match status" value="1"/>
</dbReference>
<keyword evidence="3" id="KW-0786">Thiamine pyrophosphate</keyword>
<dbReference type="InterPro" id="IPR009014">
    <property type="entry name" value="Transketo_C/PFOR_II"/>
</dbReference>
<dbReference type="FunFam" id="3.40.50.970:FF:000129">
    <property type="entry name" value="Transketolase"/>
    <property type="match status" value="1"/>
</dbReference>
<dbReference type="InterPro" id="IPR005475">
    <property type="entry name" value="Transketolase-like_Pyr-bd"/>
</dbReference>
<dbReference type="InterPro" id="IPR033248">
    <property type="entry name" value="Transketolase_C"/>
</dbReference>
<accession>A0A7W4J7H0</accession>
<keyword evidence="6" id="KW-1185">Reference proteome</keyword>
<comment type="cofactor">
    <cofactor evidence="1">
        <name>thiamine diphosphate</name>
        <dbReference type="ChEBI" id="CHEBI:58937"/>
    </cofactor>
</comment>
<dbReference type="Proteomes" id="UP000561066">
    <property type="component" value="Unassembled WGS sequence"/>
</dbReference>
<dbReference type="InterPro" id="IPR029061">
    <property type="entry name" value="THDP-binding"/>
</dbReference>
<dbReference type="PANTHER" id="PTHR43825">
    <property type="entry name" value="PYRUVATE DEHYDROGENASE E1 COMPONENT"/>
    <property type="match status" value="1"/>
</dbReference>
<sequence>MRSVVAEGLVALAEADERVWLLTGDLGFSVMEPFAARFPDRFINVGIAEQNMAGIAAGLAMTGRKVFCWSIVNFAVIRCLEQIRNDIVAHGADVTVIGIGGGFAYGSHGYTHHGVEDLAMTRVLPGITVAVPADPAEAAWVLAALGRQGGPAYLRLNKGGEPTLHETSLDAVPFGPMLCLRPGRDGAFLATGPVTGEALAAASLLAGQGIDMGVWSVPVIQPLDRETLTRLAKDLPLLVTVEEHVLSGGLGGAVAEAVAELPGPRAQVLRAGMDPAQPSRNGGQEDLRRTYRLDSTGLAERVLSARNR</sequence>
<evidence type="ECO:0000259" key="4">
    <source>
        <dbReference type="SMART" id="SM00861"/>
    </source>
</evidence>